<keyword evidence="4 6" id="KW-1133">Transmembrane helix</keyword>
<evidence type="ECO:0000313" key="9">
    <source>
        <dbReference type="Proteomes" id="UP000092024"/>
    </source>
</evidence>
<dbReference type="InterPro" id="IPR021062">
    <property type="entry name" value="ArAE_1_C"/>
</dbReference>
<dbReference type="STRING" id="1844972.A7K91_03875"/>
<dbReference type="Pfam" id="PF06081">
    <property type="entry name" value="ArAE_1"/>
    <property type="match status" value="1"/>
</dbReference>
<reference evidence="8 9" key="1">
    <citation type="submission" date="2016-05" db="EMBL/GenBank/DDBJ databases">
        <title>Paenibacillus oryzae. sp. nov., isolated from the rice root.</title>
        <authorList>
            <person name="Zhang J."/>
            <person name="Zhang X."/>
        </authorList>
    </citation>
    <scope>NUCLEOTIDE SEQUENCE [LARGE SCALE GENOMIC DNA]</scope>
    <source>
        <strain evidence="8 9">1DrF-4</strain>
    </source>
</reference>
<keyword evidence="2" id="KW-1003">Cell membrane</keyword>
<dbReference type="RefSeq" id="WP_068683725.1">
    <property type="nucleotide sequence ID" value="NZ_LYPA01000064.1"/>
</dbReference>
<feature type="transmembrane region" description="Helical" evidence="6">
    <location>
        <begin position="12"/>
        <end position="36"/>
    </location>
</feature>
<dbReference type="Proteomes" id="UP000092024">
    <property type="component" value="Unassembled WGS sequence"/>
</dbReference>
<sequence>MGIRVVKTAAAAIAAIYTALYLGLEPALAAGILAILGVEATRMKGLKSAAIRFVASVLGLFFASLIFTLFGFHYWVVAIFILFTFPILSRFMLKDGILTSCVIVFHLFAYKEVTAGIIANEVLLLLVGLGWATVINVMYMPKEDRSLALLKSGLEEAFSGIFCEMALTLRNPGHVWSGSQLLEAEALMAKGEAGSLRSRENRLWLHEAYWTSYFQMRREQFTSIGQMLAELSLVYEKVPQGEHLADLLDQLAIDVKKEVYTGEAERLANKLVGLFRSMELPKTREEFEVRAKLLTLLHEVDRYLAVARRLKKKPKQEIAQAG</sequence>
<evidence type="ECO:0000256" key="1">
    <source>
        <dbReference type="ARBA" id="ARBA00004651"/>
    </source>
</evidence>
<name>A0A1A5YGM1_9BACL</name>
<evidence type="ECO:0000256" key="6">
    <source>
        <dbReference type="SAM" id="Phobius"/>
    </source>
</evidence>
<dbReference type="PANTHER" id="PTHR40064">
    <property type="entry name" value="MEMBRANE PROTEIN-RELATED"/>
    <property type="match status" value="1"/>
</dbReference>
<dbReference type="InterPro" id="IPR038323">
    <property type="entry name" value="ArAE_1_C_sf"/>
</dbReference>
<dbReference type="PANTHER" id="PTHR40064:SF1">
    <property type="entry name" value="MEMBRANE PROTEIN"/>
    <property type="match status" value="1"/>
</dbReference>
<dbReference type="InterPro" id="IPR010343">
    <property type="entry name" value="ArAE_1"/>
</dbReference>
<keyword evidence="9" id="KW-1185">Reference proteome</keyword>
<organism evidence="8 9">
    <name type="scientific">Paenibacillus oryzae</name>
    <dbReference type="NCBI Taxonomy" id="1844972"/>
    <lineage>
        <taxon>Bacteria</taxon>
        <taxon>Bacillati</taxon>
        <taxon>Bacillota</taxon>
        <taxon>Bacilli</taxon>
        <taxon>Bacillales</taxon>
        <taxon>Paenibacillaceae</taxon>
        <taxon>Paenibacillus</taxon>
    </lineage>
</organism>
<comment type="caution">
    <text evidence="8">The sequence shown here is derived from an EMBL/GenBank/DDBJ whole genome shotgun (WGS) entry which is preliminary data.</text>
</comment>
<dbReference type="OrthoDB" id="357521at2"/>
<dbReference type="EMBL" id="LYPA01000064">
    <property type="protein sequence ID" value="OBR64732.1"/>
    <property type="molecule type" value="Genomic_DNA"/>
</dbReference>
<evidence type="ECO:0000256" key="2">
    <source>
        <dbReference type="ARBA" id="ARBA00022475"/>
    </source>
</evidence>
<evidence type="ECO:0000256" key="5">
    <source>
        <dbReference type="ARBA" id="ARBA00023136"/>
    </source>
</evidence>
<comment type="subcellular location">
    <subcellularLocation>
        <location evidence="1">Cell membrane</location>
        <topology evidence="1">Multi-pass membrane protein</topology>
    </subcellularLocation>
</comment>
<evidence type="ECO:0000256" key="4">
    <source>
        <dbReference type="ARBA" id="ARBA00022989"/>
    </source>
</evidence>
<keyword evidence="5 6" id="KW-0472">Membrane</keyword>
<evidence type="ECO:0000256" key="3">
    <source>
        <dbReference type="ARBA" id="ARBA00022692"/>
    </source>
</evidence>
<proteinExistence type="predicted"/>
<feature type="transmembrane region" description="Helical" evidence="6">
    <location>
        <begin position="57"/>
        <end position="85"/>
    </location>
</feature>
<gene>
    <name evidence="8" type="ORF">A7K91_03875</name>
</gene>
<accession>A0A1A5YGM1</accession>
<dbReference type="Pfam" id="PF11728">
    <property type="entry name" value="ArAE_1_C"/>
    <property type="match status" value="1"/>
</dbReference>
<feature type="domain" description="Putative aromatic acid exporter C-terminal" evidence="7">
    <location>
        <begin position="147"/>
        <end position="306"/>
    </location>
</feature>
<dbReference type="AlphaFoldDB" id="A0A1A5YGM1"/>
<evidence type="ECO:0000313" key="8">
    <source>
        <dbReference type="EMBL" id="OBR64732.1"/>
    </source>
</evidence>
<dbReference type="InterPro" id="IPR052984">
    <property type="entry name" value="UPF0421"/>
</dbReference>
<feature type="transmembrane region" description="Helical" evidence="6">
    <location>
        <begin position="122"/>
        <end position="140"/>
    </location>
</feature>
<dbReference type="Gene3D" id="1.20.120.940">
    <property type="entry name" value="Putative aromatic acid exporter, C-terminal domain"/>
    <property type="match status" value="1"/>
</dbReference>
<dbReference type="GO" id="GO:0005886">
    <property type="term" value="C:plasma membrane"/>
    <property type="evidence" value="ECO:0007669"/>
    <property type="project" value="UniProtKB-SubCell"/>
</dbReference>
<evidence type="ECO:0000259" key="7">
    <source>
        <dbReference type="Pfam" id="PF11728"/>
    </source>
</evidence>
<protein>
    <recommendedName>
        <fullName evidence="7">Putative aromatic acid exporter C-terminal domain-containing protein</fullName>
    </recommendedName>
</protein>
<keyword evidence="3 6" id="KW-0812">Transmembrane</keyword>